<dbReference type="InterPro" id="IPR018253">
    <property type="entry name" value="DnaJ_domain_CS"/>
</dbReference>
<dbReference type="EMBL" id="BMJQ01000018">
    <property type="protein sequence ID" value="GGF41535.1"/>
    <property type="molecule type" value="Genomic_DNA"/>
</dbReference>
<reference evidence="2" key="2">
    <citation type="submission" date="2020-09" db="EMBL/GenBank/DDBJ databases">
        <authorList>
            <person name="Sun Q."/>
            <person name="Zhou Y."/>
        </authorList>
    </citation>
    <scope>NUCLEOTIDE SEQUENCE</scope>
    <source>
        <strain evidence="2">CGMCC 1.15725</strain>
    </source>
</reference>
<dbReference type="SUPFAM" id="SSF49493">
    <property type="entry name" value="HSP40/DnaJ peptide-binding domain"/>
    <property type="match status" value="2"/>
</dbReference>
<dbReference type="SMART" id="SM00271">
    <property type="entry name" value="DnaJ"/>
    <property type="match status" value="1"/>
</dbReference>
<dbReference type="InterPro" id="IPR002939">
    <property type="entry name" value="DnaJ_C"/>
</dbReference>
<comment type="caution">
    <text evidence="2">The sequence shown here is derived from an EMBL/GenBank/DDBJ whole genome shotgun (WGS) entry which is preliminary data.</text>
</comment>
<protein>
    <submittedName>
        <fullName evidence="2">Molecular chaperone DnaJ</fullName>
    </submittedName>
</protein>
<dbReference type="InterPro" id="IPR036869">
    <property type="entry name" value="J_dom_sf"/>
</dbReference>
<dbReference type="PROSITE" id="PS00636">
    <property type="entry name" value="DNAJ_1"/>
    <property type="match status" value="1"/>
</dbReference>
<dbReference type="InterPro" id="IPR008971">
    <property type="entry name" value="HSP40/DnaJ_pept-bd"/>
</dbReference>
<dbReference type="PROSITE" id="PS50076">
    <property type="entry name" value="DNAJ_2"/>
    <property type="match status" value="1"/>
</dbReference>
<proteinExistence type="predicted"/>
<dbReference type="FunFam" id="2.60.260.20:FF:000013">
    <property type="entry name" value="DnaJ subfamily B member 11"/>
    <property type="match status" value="1"/>
</dbReference>
<dbReference type="InterPro" id="IPR001623">
    <property type="entry name" value="DnaJ_domain"/>
</dbReference>
<evidence type="ECO:0000313" key="3">
    <source>
        <dbReference type="Proteomes" id="UP000646365"/>
    </source>
</evidence>
<sequence length="295" mass="32184">MDPYAILQVGRDASPEEIKRSYRKLAKELHPDLHPNNPASARRFNDITAAYDVLSDDAKRRQYDSQVAAAEAAARAGHRRGNPFDRSNQFEDDGLDNFFGRGNRGWGFRREAAGKGPKLRGADIYQSLTVSFVEAAVGTRKRIVIKDQRTLDVAIPPLTQDGQSLRLKGQGGAGANGGPAGDVFVEINVEPHALFTRRDHDILMTLPVTLPEAVLGATVTVPTVHGLVSLKIPKGSNTDTVLRLRGKGLIAPGSVLQGDQLVTLKIVLPTAKDGELADFVEQWSKRNSYSVRPKY</sequence>
<dbReference type="Gene3D" id="1.10.287.110">
    <property type="entry name" value="DnaJ domain"/>
    <property type="match status" value="1"/>
</dbReference>
<dbReference type="Proteomes" id="UP000646365">
    <property type="component" value="Unassembled WGS sequence"/>
</dbReference>
<dbReference type="SUPFAM" id="SSF46565">
    <property type="entry name" value="Chaperone J-domain"/>
    <property type="match status" value="1"/>
</dbReference>
<keyword evidence="3" id="KW-1185">Reference proteome</keyword>
<evidence type="ECO:0000259" key="1">
    <source>
        <dbReference type="PROSITE" id="PS50076"/>
    </source>
</evidence>
<dbReference type="GO" id="GO:0042026">
    <property type="term" value="P:protein refolding"/>
    <property type="evidence" value="ECO:0007669"/>
    <property type="project" value="TreeGrafter"/>
</dbReference>
<evidence type="ECO:0000313" key="2">
    <source>
        <dbReference type="EMBL" id="GGF41535.1"/>
    </source>
</evidence>
<organism evidence="2 3">
    <name type="scientific">Aliidongia dinghuensis</name>
    <dbReference type="NCBI Taxonomy" id="1867774"/>
    <lineage>
        <taxon>Bacteria</taxon>
        <taxon>Pseudomonadati</taxon>
        <taxon>Pseudomonadota</taxon>
        <taxon>Alphaproteobacteria</taxon>
        <taxon>Rhodospirillales</taxon>
        <taxon>Dongiaceae</taxon>
        <taxon>Aliidongia</taxon>
    </lineage>
</organism>
<feature type="domain" description="J" evidence="1">
    <location>
        <begin position="2"/>
        <end position="67"/>
    </location>
</feature>
<dbReference type="CDD" id="cd06257">
    <property type="entry name" value="DnaJ"/>
    <property type="match status" value="1"/>
</dbReference>
<dbReference type="GO" id="GO:0051082">
    <property type="term" value="F:unfolded protein binding"/>
    <property type="evidence" value="ECO:0007669"/>
    <property type="project" value="InterPro"/>
</dbReference>
<reference evidence="2" key="1">
    <citation type="journal article" date="2014" name="Int. J. Syst. Evol. Microbiol.">
        <title>Complete genome sequence of Corynebacterium casei LMG S-19264T (=DSM 44701T), isolated from a smear-ripened cheese.</title>
        <authorList>
            <consortium name="US DOE Joint Genome Institute (JGI-PGF)"/>
            <person name="Walter F."/>
            <person name="Albersmeier A."/>
            <person name="Kalinowski J."/>
            <person name="Ruckert C."/>
        </authorList>
    </citation>
    <scope>NUCLEOTIDE SEQUENCE</scope>
    <source>
        <strain evidence="2">CGMCC 1.15725</strain>
    </source>
</reference>
<dbReference type="PANTHER" id="PTHR43096:SF10">
    <property type="entry name" value="CHAPERONE PROTEIN DNAJ A6, CHLOROPLASTIC"/>
    <property type="match status" value="1"/>
</dbReference>
<accession>A0A8J2Z0Y0</accession>
<dbReference type="Pfam" id="PF01556">
    <property type="entry name" value="DnaJ_C"/>
    <property type="match status" value="1"/>
</dbReference>
<name>A0A8J2Z0Y0_9PROT</name>
<dbReference type="RefSeq" id="WP_189051382.1">
    <property type="nucleotide sequence ID" value="NZ_BMJQ01000018.1"/>
</dbReference>
<dbReference type="CDD" id="cd10747">
    <property type="entry name" value="DnaJ_C"/>
    <property type="match status" value="1"/>
</dbReference>
<dbReference type="PRINTS" id="PR00625">
    <property type="entry name" value="JDOMAIN"/>
</dbReference>
<dbReference type="Gene3D" id="2.60.260.20">
    <property type="entry name" value="Urease metallochaperone UreE, N-terminal domain"/>
    <property type="match status" value="2"/>
</dbReference>
<dbReference type="AlphaFoldDB" id="A0A8J2Z0Y0"/>
<dbReference type="GO" id="GO:0005737">
    <property type="term" value="C:cytoplasm"/>
    <property type="evidence" value="ECO:0007669"/>
    <property type="project" value="TreeGrafter"/>
</dbReference>
<dbReference type="Pfam" id="PF00226">
    <property type="entry name" value="DnaJ"/>
    <property type="match status" value="1"/>
</dbReference>
<gene>
    <name evidence="2" type="ORF">GCM10011611_54970</name>
</gene>
<dbReference type="PANTHER" id="PTHR43096">
    <property type="entry name" value="DNAJ HOMOLOG 1, MITOCHONDRIAL-RELATED"/>
    <property type="match status" value="1"/>
</dbReference>